<dbReference type="Proteomes" id="UP000836402">
    <property type="component" value="Unassembled WGS sequence"/>
</dbReference>
<dbReference type="InterPro" id="IPR011009">
    <property type="entry name" value="Kinase-like_dom_sf"/>
</dbReference>
<dbReference type="InterPro" id="IPR000719">
    <property type="entry name" value="Prot_kinase_dom"/>
</dbReference>
<evidence type="ECO:0000259" key="1">
    <source>
        <dbReference type="PROSITE" id="PS50011"/>
    </source>
</evidence>
<evidence type="ECO:0000313" key="2">
    <source>
        <dbReference type="EMBL" id="CAD6929797.1"/>
    </source>
</evidence>
<name>A0ABN7IWZ3_9BASI</name>
<protein>
    <recommendedName>
        <fullName evidence="1">Protein kinase domain-containing protein</fullName>
    </recommendedName>
</protein>
<dbReference type="EMBL" id="CAJHJG010003318">
    <property type="protein sequence ID" value="CAD6929797.1"/>
    <property type="molecule type" value="Genomic_DNA"/>
</dbReference>
<keyword evidence="3" id="KW-1185">Reference proteome</keyword>
<gene>
    <name evidence="2" type="ORF">JKIAZH3_G5342</name>
</gene>
<reference evidence="2" key="1">
    <citation type="submission" date="2020-10" db="EMBL/GenBank/DDBJ databases">
        <authorList>
            <person name="Sedaghatjoo S."/>
        </authorList>
    </citation>
    <scope>NUCLEOTIDE SEQUENCE</scope>
    <source>
        <strain evidence="2">AZH3</strain>
    </source>
</reference>
<dbReference type="InterPro" id="IPR008266">
    <property type="entry name" value="Tyr_kinase_AS"/>
</dbReference>
<dbReference type="SUPFAM" id="SSF56112">
    <property type="entry name" value="Protein kinase-like (PK-like)"/>
    <property type="match status" value="1"/>
</dbReference>
<feature type="domain" description="Protein kinase" evidence="1">
    <location>
        <begin position="136"/>
        <end position="289"/>
    </location>
</feature>
<evidence type="ECO:0000313" key="3">
    <source>
        <dbReference type="Proteomes" id="UP000836402"/>
    </source>
</evidence>
<dbReference type="PROSITE" id="PS50011">
    <property type="entry name" value="PROTEIN_KINASE_DOM"/>
    <property type="match status" value="1"/>
</dbReference>
<proteinExistence type="predicted"/>
<dbReference type="PROSITE" id="PS00109">
    <property type="entry name" value="PROTEIN_KINASE_TYR"/>
    <property type="match status" value="1"/>
</dbReference>
<sequence>MAPENDDIRELIPGQPECRLLSHVLNRPEKTNTFTVAVLRCVVHVIIPRLAAGGLDQDSTERGGGAQLVIKKLLASARSLDGAQIWARLQTNTENGKVEAIIDGDLLGDMLMPRVPSLKPEEYSSVPHLELGSLAYTGIYKLGVWKVDIDWPSKHAYDRPTPKHAIFKSVAVPADIFPPEATALKCWKRMVSEITTLLKIPPHPQIVQPLAIVVLKQDGQADTLVGWIMPKYAGSIWAFWDRYDLGWAIPLVQDAAEALRHCHRAGVYHGDIAVDNVLLKNSLPTAAPF</sequence>
<dbReference type="Gene3D" id="1.10.510.10">
    <property type="entry name" value="Transferase(Phosphotransferase) domain 1"/>
    <property type="match status" value="1"/>
</dbReference>
<accession>A0ABN7IWZ3</accession>
<comment type="caution">
    <text evidence="2">The sequence shown here is derived from an EMBL/GenBank/DDBJ whole genome shotgun (WGS) entry which is preliminary data.</text>
</comment>
<organism evidence="2 3">
    <name type="scientific">Tilletia caries</name>
    <name type="common">wheat bunt fungus</name>
    <dbReference type="NCBI Taxonomy" id="13290"/>
    <lineage>
        <taxon>Eukaryota</taxon>
        <taxon>Fungi</taxon>
        <taxon>Dikarya</taxon>
        <taxon>Basidiomycota</taxon>
        <taxon>Ustilaginomycotina</taxon>
        <taxon>Exobasidiomycetes</taxon>
        <taxon>Tilletiales</taxon>
        <taxon>Tilletiaceae</taxon>
        <taxon>Tilletia</taxon>
    </lineage>
</organism>